<dbReference type="InterPro" id="IPR019216">
    <property type="entry name" value="DUF2116_treble_clef"/>
</dbReference>
<dbReference type="Pfam" id="PF09889">
    <property type="entry name" value="DUF2116"/>
    <property type="match status" value="1"/>
</dbReference>
<gene>
    <name evidence="2" type="ORF">DRJ31_03050</name>
    <name evidence="3" type="ORF">DRJ33_03490</name>
</gene>
<dbReference type="Proteomes" id="UP000278475">
    <property type="component" value="Unassembled WGS sequence"/>
</dbReference>
<feature type="transmembrane region" description="Helical" evidence="1">
    <location>
        <begin position="58"/>
        <end position="80"/>
    </location>
</feature>
<evidence type="ECO:0000256" key="1">
    <source>
        <dbReference type="SAM" id="Phobius"/>
    </source>
</evidence>
<protein>
    <recommendedName>
        <fullName evidence="6">DUF2116 family Zn-ribbon domain-containing protein</fullName>
    </recommendedName>
</protein>
<reference evidence="4 5" key="1">
    <citation type="submission" date="2018-06" db="EMBL/GenBank/DDBJ databases">
        <title>Extensive metabolic versatility and redundancy in microbially diverse, dynamic hydrothermal sediments.</title>
        <authorList>
            <person name="Dombrowski N."/>
            <person name="Teske A."/>
            <person name="Baker B.J."/>
        </authorList>
    </citation>
    <scope>NUCLEOTIDE SEQUENCE [LARGE SCALE GENOMIC DNA]</scope>
    <source>
        <strain evidence="3">B34_G17</strain>
        <strain evidence="2">B66_G16</strain>
    </source>
</reference>
<organism evidence="2 5">
    <name type="scientific">Thermoproteota archaeon</name>
    <dbReference type="NCBI Taxonomy" id="2056631"/>
    <lineage>
        <taxon>Archaea</taxon>
        <taxon>Thermoproteota</taxon>
    </lineage>
</organism>
<sequence length="86" mass="10068">MPSGKQAKEQESSEQPYIYPHRHCVICGKMIEVLDRPYCLKCKAEYERRMKREKRLEALQKTAMIFAVAFPLAIAIFYALHVLGYM</sequence>
<keyword evidence="1" id="KW-1133">Transmembrane helix</keyword>
<dbReference type="Proteomes" id="UP000272051">
    <property type="component" value="Unassembled WGS sequence"/>
</dbReference>
<dbReference type="EMBL" id="QMQV01000017">
    <property type="protein sequence ID" value="RLE49952.1"/>
    <property type="molecule type" value="Genomic_DNA"/>
</dbReference>
<dbReference type="EMBL" id="QMQX01000048">
    <property type="protein sequence ID" value="RLE52547.1"/>
    <property type="molecule type" value="Genomic_DNA"/>
</dbReference>
<comment type="caution">
    <text evidence="2">The sequence shown here is derived from an EMBL/GenBank/DDBJ whole genome shotgun (WGS) entry which is preliminary data.</text>
</comment>
<evidence type="ECO:0008006" key="6">
    <source>
        <dbReference type="Google" id="ProtNLM"/>
    </source>
</evidence>
<evidence type="ECO:0000313" key="4">
    <source>
        <dbReference type="Proteomes" id="UP000272051"/>
    </source>
</evidence>
<proteinExistence type="predicted"/>
<dbReference type="AlphaFoldDB" id="A0A497ESD5"/>
<keyword evidence="1" id="KW-0472">Membrane</keyword>
<evidence type="ECO:0000313" key="5">
    <source>
        <dbReference type="Proteomes" id="UP000278475"/>
    </source>
</evidence>
<name>A0A497ESD5_9CREN</name>
<accession>A0A497ESD5</accession>
<evidence type="ECO:0000313" key="2">
    <source>
        <dbReference type="EMBL" id="RLE49952.1"/>
    </source>
</evidence>
<evidence type="ECO:0000313" key="3">
    <source>
        <dbReference type="EMBL" id="RLE52547.1"/>
    </source>
</evidence>
<keyword evidence="1" id="KW-0812">Transmembrane</keyword>